<organism evidence="4 5">
    <name type="scientific">Ruficoccus amylovorans</name>
    <dbReference type="NCBI Taxonomy" id="1804625"/>
    <lineage>
        <taxon>Bacteria</taxon>
        <taxon>Pseudomonadati</taxon>
        <taxon>Verrucomicrobiota</taxon>
        <taxon>Opitutia</taxon>
        <taxon>Puniceicoccales</taxon>
        <taxon>Cerasicoccaceae</taxon>
        <taxon>Ruficoccus</taxon>
    </lineage>
</organism>
<sequence>MDKELTPTQATLVLNGLSGVGPVTLRRLFDHFGEDPRSVLAAGVSALRQVQGVGPEMASTIANWRSHFDLAKEEEKLARGGVNFIHTGSVEYPPLLKEIYDPPIGLYTKGPLRVGRKTVAIVGSRHTTLYGQGVARRLAADLARLGICVASGLARGIDTAAHEGALEAGGPTVAVLGCGLDIIYPPENIDLYRRLEKSGAIFSEFRLGTRATKSTFPMRNRLLSGMSLAVIVVESDASGGSMITARFAAEQNRQVFAVPGRIDQPSSRGCHQLIRDGATLLTCVDDLLEELQFAGEQLQMPGLDATDEAGVDGASARGFSGSGQATEAQAGGLSGDEARVYRYLCESGLRGADDIAGALGLPMPVVAATLMMLELKKRVVKRADGTFEARG</sequence>
<dbReference type="InterPro" id="IPR057666">
    <property type="entry name" value="DrpA_SLOG"/>
</dbReference>
<dbReference type="Proteomes" id="UP000546464">
    <property type="component" value="Unassembled WGS sequence"/>
</dbReference>
<dbReference type="SUPFAM" id="SSF102405">
    <property type="entry name" value="MCP/YpsA-like"/>
    <property type="match status" value="1"/>
</dbReference>
<dbReference type="PANTHER" id="PTHR43022">
    <property type="entry name" value="PROTEIN SMF"/>
    <property type="match status" value="1"/>
</dbReference>
<evidence type="ECO:0000259" key="3">
    <source>
        <dbReference type="Pfam" id="PF17782"/>
    </source>
</evidence>
<accession>A0A842HAM7</accession>
<protein>
    <submittedName>
        <fullName evidence="4">DNA-protecting protein DprA</fullName>
    </submittedName>
</protein>
<dbReference type="Pfam" id="PF02481">
    <property type="entry name" value="DNA_processg_A"/>
    <property type="match status" value="1"/>
</dbReference>
<reference evidence="4 5" key="1">
    <citation type="submission" date="2020-07" db="EMBL/GenBank/DDBJ databases">
        <authorList>
            <person name="Feng X."/>
        </authorList>
    </citation>
    <scope>NUCLEOTIDE SEQUENCE [LARGE SCALE GENOMIC DNA]</scope>
    <source>
        <strain evidence="4 5">JCM31066</strain>
    </source>
</reference>
<dbReference type="InterPro" id="IPR036388">
    <property type="entry name" value="WH-like_DNA-bd_sf"/>
</dbReference>
<evidence type="ECO:0000259" key="2">
    <source>
        <dbReference type="Pfam" id="PF02481"/>
    </source>
</evidence>
<dbReference type="InterPro" id="IPR010994">
    <property type="entry name" value="RuvA_2-like"/>
</dbReference>
<dbReference type="Gene3D" id="3.40.50.450">
    <property type="match status" value="1"/>
</dbReference>
<evidence type="ECO:0000313" key="4">
    <source>
        <dbReference type="EMBL" id="MBC2593138.1"/>
    </source>
</evidence>
<name>A0A842HAM7_9BACT</name>
<feature type="domain" description="Smf/DprA SLOG" evidence="2">
    <location>
        <begin position="84"/>
        <end position="291"/>
    </location>
</feature>
<dbReference type="NCBIfam" id="TIGR00732">
    <property type="entry name" value="dprA"/>
    <property type="match status" value="1"/>
</dbReference>
<comment type="caution">
    <text evidence="4">The sequence shown here is derived from an EMBL/GenBank/DDBJ whole genome shotgun (WGS) entry which is preliminary data.</text>
</comment>
<keyword evidence="5" id="KW-1185">Reference proteome</keyword>
<dbReference type="PANTHER" id="PTHR43022:SF1">
    <property type="entry name" value="PROTEIN SMF"/>
    <property type="match status" value="1"/>
</dbReference>
<dbReference type="Pfam" id="PF17782">
    <property type="entry name" value="WHD_DprA"/>
    <property type="match status" value="1"/>
</dbReference>
<evidence type="ECO:0000313" key="5">
    <source>
        <dbReference type="Proteomes" id="UP000546464"/>
    </source>
</evidence>
<dbReference type="InterPro" id="IPR003488">
    <property type="entry name" value="DprA"/>
</dbReference>
<dbReference type="RefSeq" id="WP_185674132.1">
    <property type="nucleotide sequence ID" value="NZ_JACHVB010000012.1"/>
</dbReference>
<dbReference type="SUPFAM" id="SSF47781">
    <property type="entry name" value="RuvA domain 2-like"/>
    <property type="match status" value="1"/>
</dbReference>
<dbReference type="GO" id="GO:0009294">
    <property type="term" value="P:DNA-mediated transformation"/>
    <property type="evidence" value="ECO:0007669"/>
    <property type="project" value="InterPro"/>
</dbReference>
<gene>
    <name evidence="4" type="primary">dprA</name>
    <name evidence="4" type="ORF">H5P28_02580</name>
</gene>
<dbReference type="Gene3D" id="1.10.10.10">
    <property type="entry name" value="Winged helix-like DNA-binding domain superfamily/Winged helix DNA-binding domain"/>
    <property type="match status" value="1"/>
</dbReference>
<dbReference type="AlphaFoldDB" id="A0A842HAM7"/>
<proteinExistence type="inferred from homology"/>
<feature type="domain" description="DprA winged helix" evidence="3">
    <location>
        <begin position="325"/>
        <end position="385"/>
    </location>
</feature>
<dbReference type="EMBL" id="JACHVB010000012">
    <property type="protein sequence ID" value="MBC2593138.1"/>
    <property type="molecule type" value="Genomic_DNA"/>
</dbReference>
<evidence type="ECO:0000256" key="1">
    <source>
        <dbReference type="ARBA" id="ARBA00006525"/>
    </source>
</evidence>
<comment type="similarity">
    <text evidence="1">Belongs to the DprA/Smf family.</text>
</comment>
<dbReference type="InterPro" id="IPR041614">
    <property type="entry name" value="DprA_WH"/>
</dbReference>
<dbReference type="Pfam" id="PF14520">
    <property type="entry name" value="HHH_5"/>
    <property type="match status" value="1"/>
</dbReference>